<comment type="subcellular location">
    <subcellularLocation>
        <location evidence="1">Cell membrane</location>
        <topology evidence="1">Single-pass type I membrane protein</topology>
    </subcellularLocation>
</comment>
<dbReference type="EnsemblPlants" id="TuG1812G0200005342.01.T05">
    <property type="protein sequence ID" value="TuG1812G0200005342.01.T05"/>
    <property type="gene ID" value="TuG1812G0200005342.01"/>
</dbReference>
<dbReference type="FunFam" id="1.10.510.10:FF:000060">
    <property type="entry name" value="G-type lectin S-receptor-like serine/threonine-protein kinase"/>
    <property type="match status" value="1"/>
</dbReference>
<keyword evidence="17" id="KW-1133">Transmembrane helix</keyword>
<evidence type="ECO:0000313" key="22">
    <source>
        <dbReference type="EnsemblPlants" id="TuG1812G0200005342.01.T05"/>
    </source>
</evidence>
<dbReference type="AlphaFoldDB" id="A0A8R7TNJ9"/>
<evidence type="ECO:0000259" key="21">
    <source>
        <dbReference type="PROSITE" id="PS50948"/>
    </source>
</evidence>
<dbReference type="PROSITE" id="PS50927">
    <property type="entry name" value="BULB_LECTIN"/>
    <property type="match status" value="1"/>
</dbReference>
<feature type="chain" id="PRO_5035929430" description="Receptor-like serine/threonine-protein kinase" evidence="18">
    <location>
        <begin position="22"/>
        <end position="824"/>
    </location>
</feature>
<dbReference type="SUPFAM" id="SSF51110">
    <property type="entry name" value="alpha-D-mannose-specific plant lectins"/>
    <property type="match status" value="1"/>
</dbReference>
<dbReference type="InterPro" id="IPR024171">
    <property type="entry name" value="SRK-like_kinase"/>
</dbReference>
<evidence type="ECO:0000256" key="9">
    <source>
        <dbReference type="ARBA" id="ARBA00022840"/>
    </source>
</evidence>
<evidence type="ECO:0000256" key="18">
    <source>
        <dbReference type="SAM" id="SignalP"/>
    </source>
</evidence>
<dbReference type="GO" id="GO:0051707">
    <property type="term" value="P:response to other organism"/>
    <property type="evidence" value="ECO:0007669"/>
    <property type="project" value="UniProtKB-ARBA"/>
</dbReference>
<dbReference type="InterPro" id="IPR008271">
    <property type="entry name" value="Ser/Thr_kinase_AS"/>
</dbReference>
<dbReference type="InterPro" id="IPR001245">
    <property type="entry name" value="Ser-Thr/Tyr_kinase_cat_dom"/>
</dbReference>
<comment type="catalytic activity">
    <reaction evidence="14 15">
        <text>L-seryl-[protein] + ATP = O-phospho-L-seryl-[protein] + ADP + H(+)</text>
        <dbReference type="Rhea" id="RHEA:17989"/>
        <dbReference type="Rhea" id="RHEA-COMP:9863"/>
        <dbReference type="Rhea" id="RHEA-COMP:11604"/>
        <dbReference type="ChEBI" id="CHEBI:15378"/>
        <dbReference type="ChEBI" id="CHEBI:29999"/>
        <dbReference type="ChEBI" id="CHEBI:30616"/>
        <dbReference type="ChEBI" id="CHEBI:83421"/>
        <dbReference type="ChEBI" id="CHEBI:456216"/>
        <dbReference type="EC" id="2.7.11.1"/>
    </reaction>
</comment>
<evidence type="ECO:0000256" key="3">
    <source>
        <dbReference type="ARBA" id="ARBA00022527"/>
    </source>
</evidence>
<dbReference type="CDD" id="cd01098">
    <property type="entry name" value="PAN_AP_plant"/>
    <property type="match status" value="1"/>
</dbReference>
<dbReference type="GeneID" id="125539875"/>
<dbReference type="PROSITE" id="PS50948">
    <property type="entry name" value="PAN"/>
    <property type="match status" value="1"/>
</dbReference>
<evidence type="ECO:0000256" key="17">
    <source>
        <dbReference type="SAM" id="Phobius"/>
    </source>
</evidence>
<dbReference type="GO" id="GO:0004674">
    <property type="term" value="F:protein serine/threonine kinase activity"/>
    <property type="evidence" value="ECO:0007669"/>
    <property type="project" value="UniProtKB-KW"/>
</dbReference>
<keyword evidence="17" id="KW-0812">Transmembrane</keyword>
<dbReference type="CDD" id="cd14066">
    <property type="entry name" value="STKc_IRAK"/>
    <property type="match status" value="1"/>
</dbReference>
<evidence type="ECO:0000256" key="2">
    <source>
        <dbReference type="ARBA" id="ARBA00022475"/>
    </source>
</evidence>
<dbReference type="InterPro" id="IPR001480">
    <property type="entry name" value="Bulb-type_lectin_dom"/>
</dbReference>
<dbReference type="SMART" id="SM00108">
    <property type="entry name" value="B_lectin"/>
    <property type="match status" value="1"/>
</dbReference>
<keyword evidence="3 15" id="KW-0723">Serine/threonine-protein kinase</keyword>
<dbReference type="PANTHER" id="PTHR27002:SF1045">
    <property type="entry name" value="RECEPTOR-LIKE SERINE_THREONINE-PROTEIN KINASE"/>
    <property type="match status" value="1"/>
</dbReference>
<keyword evidence="11" id="KW-0675">Receptor</keyword>
<keyword evidence="8 15" id="KW-0418">Kinase</keyword>
<feature type="domain" description="Bulb-type lectin" evidence="20">
    <location>
        <begin position="23"/>
        <end position="148"/>
    </location>
</feature>
<dbReference type="SUPFAM" id="SSF56112">
    <property type="entry name" value="Protein kinase-like (PK-like)"/>
    <property type="match status" value="1"/>
</dbReference>
<evidence type="ECO:0000256" key="13">
    <source>
        <dbReference type="ARBA" id="ARBA00047899"/>
    </source>
</evidence>
<dbReference type="PROSITE" id="PS00108">
    <property type="entry name" value="PROTEIN_KINASE_ST"/>
    <property type="match status" value="1"/>
</dbReference>
<dbReference type="Gramene" id="TuG1812G0200005342.01.T05">
    <property type="protein sequence ID" value="TuG1812G0200005342.01.T05"/>
    <property type="gene ID" value="TuG1812G0200005342.01"/>
</dbReference>
<dbReference type="Pfam" id="PF08276">
    <property type="entry name" value="PAN_2"/>
    <property type="match status" value="1"/>
</dbReference>
<dbReference type="Gene3D" id="2.90.10.10">
    <property type="entry name" value="Bulb-type lectin domain"/>
    <property type="match status" value="1"/>
</dbReference>
<dbReference type="GO" id="GO:0005524">
    <property type="term" value="F:ATP binding"/>
    <property type="evidence" value="ECO:0007669"/>
    <property type="project" value="UniProtKB-UniRule"/>
</dbReference>
<evidence type="ECO:0000259" key="20">
    <source>
        <dbReference type="PROSITE" id="PS50927"/>
    </source>
</evidence>
<keyword evidence="5 15" id="KW-0808">Transferase</keyword>
<comment type="similarity">
    <text evidence="15">Belongs to the protein kinase superfamily. Ser/Thr protein kinase family.</text>
</comment>
<evidence type="ECO:0000256" key="5">
    <source>
        <dbReference type="ARBA" id="ARBA00022679"/>
    </source>
</evidence>
<evidence type="ECO:0000313" key="23">
    <source>
        <dbReference type="Proteomes" id="UP000015106"/>
    </source>
</evidence>
<dbReference type="FunFam" id="3.30.200.20:FF:000402">
    <property type="entry name" value="Serine/threonine-protein kinase"/>
    <property type="match status" value="1"/>
</dbReference>
<dbReference type="InterPro" id="IPR017441">
    <property type="entry name" value="Protein_kinase_ATP_BS"/>
</dbReference>
<keyword evidence="9 15" id="KW-0067">ATP-binding</keyword>
<evidence type="ECO:0000256" key="7">
    <source>
        <dbReference type="ARBA" id="ARBA00022741"/>
    </source>
</evidence>
<dbReference type="GO" id="GO:0005886">
    <property type="term" value="C:plasma membrane"/>
    <property type="evidence" value="ECO:0007669"/>
    <property type="project" value="UniProtKB-SubCell"/>
</dbReference>
<dbReference type="PIRSF" id="PIRSF000641">
    <property type="entry name" value="SRK"/>
    <property type="match status" value="1"/>
</dbReference>
<dbReference type="CDD" id="cd00028">
    <property type="entry name" value="B_lectin"/>
    <property type="match status" value="1"/>
</dbReference>
<keyword evidence="2" id="KW-1003">Cell membrane</keyword>
<feature type="transmembrane region" description="Helical" evidence="17">
    <location>
        <begin position="440"/>
        <end position="460"/>
    </location>
</feature>
<comment type="catalytic activity">
    <reaction evidence="13 15">
        <text>L-threonyl-[protein] + ATP = O-phospho-L-threonyl-[protein] + ADP + H(+)</text>
        <dbReference type="Rhea" id="RHEA:46608"/>
        <dbReference type="Rhea" id="RHEA-COMP:11060"/>
        <dbReference type="Rhea" id="RHEA-COMP:11605"/>
        <dbReference type="ChEBI" id="CHEBI:15378"/>
        <dbReference type="ChEBI" id="CHEBI:30013"/>
        <dbReference type="ChEBI" id="CHEBI:30616"/>
        <dbReference type="ChEBI" id="CHEBI:61977"/>
        <dbReference type="ChEBI" id="CHEBI:456216"/>
        <dbReference type="EC" id="2.7.11.1"/>
    </reaction>
</comment>
<reference evidence="22" key="2">
    <citation type="submission" date="2018-03" db="EMBL/GenBank/DDBJ databases">
        <title>The Triticum urartu genome reveals the dynamic nature of wheat genome evolution.</title>
        <authorList>
            <person name="Ling H."/>
            <person name="Ma B."/>
            <person name="Shi X."/>
            <person name="Liu H."/>
            <person name="Dong L."/>
            <person name="Sun H."/>
            <person name="Cao Y."/>
            <person name="Gao Q."/>
            <person name="Zheng S."/>
            <person name="Li Y."/>
            <person name="Yu Y."/>
            <person name="Du H."/>
            <person name="Qi M."/>
            <person name="Li Y."/>
            <person name="Yu H."/>
            <person name="Cui Y."/>
            <person name="Wang N."/>
            <person name="Chen C."/>
            <person name="Wu H."/>
            <person name="Zhao Y."/>
            <person name="Zhang J."/>
            <person name="Li Y."/>
            <person name="Zhou W."/>
            <person name="Zhang B."/>
            <person name="Hu W."/>
            <person name="Eijk M."/>
            <person name="Tang J."/>
            <person name="Witsenboer H."/>
            <person name="Zhao S."/>
            <person name="Li Z."/>
            <person name="Zhang A."/>
            <person name="Wang D."/>
            <person name="Liang C."/>
        </authorList>
    </citation>
    <scope>NUCLEOTIDE SEQUENCE [LARGE SCALE GENOMIC DNA]</scope>
    <source>
        <strain evidence="22">cv. G1812</strain>
    </source>
</reference>
<evidence type="ECO:0000256" key="12">
    <source>
        <dbReference type="ARBA" id="ARBA00023180"/>
    </source>
</evidence>
<evidence type="ECO:0000256" key="15">
    <source>
        <dbReference type="PIRNR" id="PIRNR000641"/>
    </source>
</evidence>
<evidence type="ECO:0000256" key="14">
    <source>
        <dbReference type="ARBA" id="ARBA00048679"/>
    </source>
</evidence>
<dbReference type="RefSeq" id="XP_048559369.1">
    <property type="nucleotide sequence ID" value="XM_048703412.1"/>
</dbReference>
<keyword evidence="17" id="KW-0472">Membrane</keyword>
<evidence type="ECO:0000256" key="16">
    <source>
        <dbReference type="PROSITE-ProRule" id="PRU10141"/>
    </source>
</evidence>
<dbReference type="Pfam" id="PF00954">
    <property type="entry name" value="S_locus_glycop"/>
    <property type="match status" value="1"/>
</dbReference>
<dbReference type="Gene3D" id="1.10.510.10">
    <property type="entry name" value="Transferase(Phosphotransferase) domain 1"/>
    <property type="match status" value="1"/>
</dbReference>
<reference evidence="23" key="1">
    <citation type="journal article" date="2013" name="Nature">
        <title>Draft genome of the wheat A-genome progenitor Triticum urartu.</title>
        <authorList>
            <person name="Ling H.Q."/>
            <person name="Zhao S."/>
            <person name="Liu D."/>
            <person name="Wang J."/>
            <person name="Sun H."/>
            <person name="Zhang C."/>
            <person name="Fan H."/>
            <person name="Li D."/>
            <person name="Dong L."/>
            <person name="Tao Y."/>
            <person name="Gao C."/>
            <person name="Wu H."/>
            <person name="Li Y."/>
            <person name="Cui Y."/>
            <person name="Guo X."/>
            <person name="Zheng S."/>
            <person name="Wang B."/>
            <person name="Yu K."/>
            <person name="Liang Q."/>
            <person name="Yang W."/>
            <person name="Lou X."/>
            <person name="Chen J."/>
            <person name="Feng M."/>
            <person name="Jian J."/>
            <person name="Zhang X."/>
            <person name="Luo G."/>
            <person name="Jiang Y."/>
            <person name="Liu J."/>
            <person name="Wang Z."/>
            <person name="Sha Y."/>
            <person name="Zhang B."/>
            <person name="Wu H."/>
            <person name="Tang D."/>
            <person name="Shen Q."/>
            <person name="Xue P."/>
            <person name="Zou S."/>
            <person name="Wang X."/>
            <person name="Liu X."/>
            <person name="Wang F."/>
            <person name="Yang Y."/>
            <person name="An X."/>
            <person name="Dong Z."/>
            <person name="Zhang K."/>
            <person name="Zhang X."/>
            <person name="Luo M.C."/>
            <person name="Dvorak J."/>
            <person name="Tong Y."/>
            <person name="Wang J."/>
            <person name="Yang H."/>
            <person name="Li Z."/>
            <person name="Wang D."/>
            <person name="Zhang A."/>
            <person name="Wang J."/>
        </authorList>
    </citation>
    <scope>NUCLEOTIDE SEQUENCE</scope>
    <source>
        <strain evidence="23">cv. G1812</strain>
    </source>
</reference>
<dbReference type="EC" id="2.7.11.1" evidence="15"/>
<dbReference type="OrthoDB" id="608145at2759"/>
<evidence type="ECO:0000256" key="11">
    <source>
        <dbReference type="ARBA" id="ARBA00023170"/>
    </source>
</evidence>
<evidence type="ECO:0000256" key="8">
    <source>
        <dbReference type="ARBA" id="ARBA00022777"/>
    </source>
</evidence>
<sequence length="824" mass="90560">MAASCVPIFIVLLFLSSFCKSDDDTLTQAKPLFSSDKLVSKGGDFALGFFSPTSSNTSLYLGVWYNTIPARTVVWVANRDSPIAASSSATLAITNSSDLVLSDAQGLASWATKTNIVAGGAGTAAVLLDTGNFVLRSPNGTYIWQSFDHPTDTLIPSMKFVASYGAQVVGRLIAWKSSDDPSSGDFSCGLDPTSPALQMLIRNGSKLYYRGVWNGATVSGGTYSSNDDSIVYQVNVGQGGEVSLTLNVSDGSPLTRIVLEHTGKLTSLSWINQSWVVIGSRPDAACGIYSSCGPFGYCDFTKAVPVCQCLDGFQPNGLDVSSGCRRTETLTCSKQSHFVALPGMKVPDKSLHIPNRSFDDCTAECNSDCSCTAYAYRSLSSVIARVSLPRCLVWKGELIDTGKYNGNTSFTAGTYPNLGENLYLRLADTNGRKKKTLLKIILPIISFLLILTFITLMKMFKYRGNRQNKGILKRQILGHFSSSSEITDKIIEFPFISFEDVVAATNNFSDSNQIGMGGFGKVYKGMLDGGKEVAIKRLSEGSRQGIEEFKNEIVLFSKLQHRNLVRLLGCCIHGDERLLIYEYLRNKSLDAFIFDATRQHVLDWPTRFKIIKGVARGLLYLHQDSRLTIIHRDLKASNILLDTEMNPKISDFGMATIFGENQQQGNTARVAGTYGYMSPEYMMEGSFSVKSDTYSFGVLLLEIVSGLKISSAQLTMNYPSLTNFAWKLWEDGKACELVDSSIFETCPLHEVLRCIHVGLLCVEDHPNDRPLMSSVIFSLENESALLPSPKQPLYFAQINCKTKEMRDYMENSMNTITITTLQGR</sequence>
<keyword evidence="10" id="KW-1015">Disulfide bond</keyword>
<reference evidence="22" key="3">
    <citation type="submission" date="2022-06" db="UniProtKB">
        <authorList>
            <consortium name="EnsemblPlants"/>
        </authorList>
    </citation>
    <scope>IDENTIFICATION</scope>
</reference>
<name>A0A8R7TNJ9_TRIUA</name>
<feature type="domain" description="Apple" evidence="21">
    <location>
        <begin position="332"/>
        <end position="427"/>
    </location>
</feature>
<keyword evidence="7 15" id="KW-0547">Nucleotide-binding</keyword>
<evidence type="ECO:0000259" key="19">
    <source>
        <dbReference type="PROSITE" id="PS50011"/>
    </source>
</evidence>
<accession>A0A8R7TNJ9</accession>
<feature type="signal peptide" evidence="18">
    <location>
        <begin position="1"/>
        <end position="21"/>
    </location>
</feature>
<organism evidence="22 23">
    <name type="scientific">Triticum urartu</name>
    <name type="common">Red wild einkorn</name>
    <name type="synonym">Crithodium urartu</name>
    <dbReference type="NCBI Taxonomy" id="4572"/>
    <lineage>
        <taxon>Eukaryota</taxon>
        <taxon>Viridiplantae</taxon>
        <taxon>Streptophyta</taxon>
        <taxon>Embryophyta</taxon>
        <taxon>Tracheophyta</taxon>
        <taxon>Spermatophyta</taxon>
        <taxon>Magnoliopsida</taxon>
        <taxon>Liliopsida</taxon>
        <taxon>Poales</taxon>
        <taxon>Poaceae</taxon>
        <taxon>BOP clade</taxon>
        <taxon>Pooideae</taxon>
        <taxon>Triticodae</taxon>
        <taxon>Triticeae</taxon>
        <taxon>Triticinae</taxon>
        <taxon>Triticum</taxon>
    </lineage>
</organism>
<dbReference type="FunFam" id="2.90.10.10:FF:000014">
    <property type="entry name" value="Serine/threonine-protein kinase"/>
    <property type="match status" value="1"/>
</dbReference>
<dbReference type="PROSITE" id="PS50011">
    <property type="entry name" value="PROTEIN_KINASE_DOM"/>
    <property type="match status" value="1"/>
</dbReference>
<dbReference type="PROSITE" id="PS00107">
    <property type="entry name" value="PROTEIN_KINASE_ATP"/>
    <property type="match status" value="1"/>
</dbReference>
<dbReference type="SMART" id="SM00220">
    <property type="entry name" value="S_TKc"/>
    <property type="match status" value="1"/>
</dbReference>
<keyword evidence="6 18" id="KW-0732">Signal</keyword>
<keyword evidence="23" id="KW-1185">Reference proteome</keyword>
<gene>
    <name evidence="22" type="primary">LOC125539875</name>
</gene>
<protein>
    <recommendedName>
        <fullName evidence="15">Receptor-like serine/threonine-protein kinase</fullName>
        <ecNumber evidence="15">2.7.11.1</ecNumber>
    </recommendedName>
</protein>
<dbReference type="Proteomes" id="UP000015106">
    <property type="component" value="Chromosome 2"/>
</dbReference>
<feature type="binding site" evidence="16">
    <location>
        <position position="536"/>
    </location>
    <ligand>
        <name>ATP</name>
        <dbReference type="ChEBI" id="CHEBI:30616"/>
    </ligand>
</feature>
<evidence type="ECO:0000256" key="10">
    <source>
        <dbReference type="ARBA" id="ARBA00023157"/>
    </source>
</evidence>
<keyword evidence="12" id="KW-0325">Glycoprotein</keyword>
<dbReference type="Pfam" id="PF07714">
    <property type="entry name" value="PK_Tyr_Ser-Thr"/>
    <property type="match status" value="1"/>
</dbReference>
<dbReference type="InterPro" id="IPR036426">
    <property type="entry name" value="Bulb-type_lectin_dom_sf"/>
</dbReference>
<dbReference type="InterPro" id="IPR011009">
    <property type="entry name" value="Kinase-like_dom_sf"/>
</dbReference>
<dbReference type="InterPro" id="IPR000858">
    <property type="entry name" value="S_locus_glycoprot_dom"/>
</dbReference>
<dbReference type="PANTHER" id="PTHR27002">
    <property type="entry name" value="RECEPTOR-LIKE SERINE/THREONINE-PROTEIN KINASE SD1-8"/>
    <property type="match status" value="1"/>
</dbReference>
<dbReference type="GO" id="GO:0048544">
    <property type="term" value="P:recognition of pollen"/>
    <property type="evidence" value="ECO:0007669"/>
    <property type="project" value="InterPro"/>
</dbReference>
<dbReference type="InterPro" id="IPR000719">
    <property type="entry name" value="Prot_kinase_dom"/>
</dbReference>
<evidence type="ECO:0000256" key="4">
    <source>
        <dbReference type="ARBA" id="ARBA00022536"/>
    </source>
</evidence>
<dbReference type="Gene3D" id="3.30.200.20">
    <property type="entry name" value="Phosphorylase Kinase, domain 1"/>
    <property type="match status" value="1"/>
</dbReference>
<keyword evidence="4" id="KW-0245">EGF-like domain</keyword>
<dbReference type="InterPro" id="IPR003609">
    <property type="entry name" value="Pan_app"/>
</dbReference>
<evidence type="ECO:0000256" key="6">
    <source>
        <dbReference type="ARBA" id="ARBA00022729"/>
    </source>
</evidence>
<dbReference type="KEGG" id="tua:125539875"/>
<feature type="domain" description="Protein kinase" evidence="19">
    <location>
        <begin position="508"/>
        <end position="786"/>
    </location>
</feature>
<dbReference type="Pfam" id="PF01453">
    <property type="entry name" value="B_lectin"/>
    <property type="match status" value="1"/>
</dbReference>
<proteinExistence type="inferred from homology"/>
<evidence type="ECO:0000256" key="1">
    <source>
        <dbReference type="ARBA" id="ARBA00004251"/>
    </source>
</evidence>